<dbReference type="SUPFAM" id="SSF49785">
    <property type="entry name" value="Galactose-binding domain-like"/>
    <property type="match status" value="1"/>
</dbReference>
<dbReference type="Pfam" id="PF02837">
    <property type="entry name" value="Glyco_hydro_2_N"/>
    <property type="match status" value="1"/>
</dbReference>
<dbReference type="Pfam" id="PF02836">
    <property type="entry name" value="Glyco_hydro_2_C"/>
    <property type="match status" value="1"/>
</dbReference>
<dbReference type="PROSITE" id="PS50853">
    <property type="entry name" value="FN3"/>
    <property type="match status" value="2"/>
</dbReference>
<dbReference type="InterPro" id="IPR006102">
    <property type="entry name" value="Ig-like_GH2"/>
</dbReference>
<feature type="chain" id="PRO_5025415917" description="Fibronectin type-III domain-containing protein" evidence="4">
    <location>
        <begin position="31"/>
        <end position="986"/>
    </location>
</feature>
<dbReference type="CDD" id="cd00063">
    <property type="entry name" value="FN3"/>
    <property type="match status" value="2"/>
</dbReference>
<dbReference type="InterPro" id="IPR036116">
    <property type="entry name" value="FN3_sf"/>
</dbReference>
<keyword evidence="2" id="KW-0378">Hydrolase</keyword>
<dbReference type="PRINTS" id="PR00132">
    <property type="entry name" value="GLHYDRLASE2"/>
</dbReference>
<feature type="domain" description="Fibronectin type-III" evidence="5">
    <location>
        <begin position="716"/>
        <end position="803"/>
    </location>
</feature>
<dbReference type="InterPro" id="IPR006103">
    <property type="entry name" value="Glyco_hydro_2_cat"/>
</dbReference>
<dbReference type="InterPro" id="IPR006104">
    <property type="entry name" value="Glyco_hydro_2_N"/>
</dbReference>
<feature type="signal peptide" evidence="4">
    <location>
        <begin position="1"/>
        <end position="30"/>
    </location>
</feature>
<dbReference type="InterPro" id="IPR036156">
    <property type="entry name" value="Beta-gal/glucu_dom_sf"/>
</dbReference>
<dbReference type="AlphaFoldDB" id="A0A6C0GLN9"/>
<dbReference type="Pfam" id="PF00703">
    <property type="entry name" value="Glyco_hydro_2"/>
    <property type="match status" value="1"/>
</dbReference>
<evidence type="ECO:0000256" key="1">
    <source>
        <dbReference type="ARBA" id="ARBA00007401"/>
    </source>
</evidence>
<keyword evidence="7" id="KW-1185">Reference proteome</keyword>
<organism evidence="6 7">
    <name type="scientific">Rhodocytophaga rosea</name>
    <dbReference type="NCBI Taxonomy" id="2704465"/>
    <lineage>
        <taxon>Bacteria</taxon>
        <taxon>Pseudomonadati</taxon>
        <taxon>Bacteroidota</taxon>
        <taxon>Cytophagia</taxon>
        <taxon>Cytophagales</taxon>
        <taxon>Rhodocytophagaceae</taxon>
        <taxon>Rhodocytophaga</taxon>
    </lineage>
</organism>
<dbReference type="InterPro" id="IPR006101">
    <property type="entry name" value="Glyco_hydro_2"/>
</dbReference>
<dbReference type="InterPro" id="IPR008979">
    <property type="entry name" value="Galactose-bd-like_sf"/>
</dbReference>
<dbReference type="PANTHER" id="PTHR42732:SF1">
    <property type="entry name" value="BETA-MANNOSIDASE"/>
    <property type="match status" value="1"/>
</dbReference>
<dbReference type="SUPFAM" id="SSF49303">
    <property type="entry name" value="beta-Galactosidase/glucuronidase domain"/>
    <property type="match status" value="1"/>
</dbReference>
<dbReference type="SMART" id="SM00060">
    <property type="entry name" value="FN3"/>
    <property type="match status" value="2"/>
</dbReference>
<dbReference type="GO" id="GO:0004553">
    <property type="term" value="F:hydrolase activity, hydrolyzing O-glycosyl compounds"/>
    <property type="evidence" value="ECO:0007669"/>
    <property type="project" value="InterPro"/>
</dbReference>
<feature type="domain" description="Fibronectin type-III" evidence="5">
    <location>
        <begin position="896"/>
        <end position="986"/>
    </location>
</feature>
<keyword evidence="3" id="KW-0326">Glycosidase</keyword>
<name>A0A6C0GLN9_9BACT</name>
<dbReference type="InterPro" id="IPR013783">
    <property type="entry name" value="Ig-like_fold"/>
</dbReference>
<comment type="similarity">
    <text evidence="1">Belongs to the glycosyl hydrolase 2 family.</text>
</comment>
<evidence type="ECO:0000259" key="5">
    <source>
        <dbReference type="PROSITE" id="PS50853"/>
    </source>
</evidence>
<evidence type="ECO:0000256" key="4">
    <source>
        <dbReference type="SAM" id="SignalP"/>
    </source>
</evidence>
<proteinExistence type="inferred from homology"/>
<dbReference type="Gene3D" id="2.60.40.10">
    <property type="entry name" value="Immunoglobulins"/>
    <property type="match status" value="4"/>
</dbReference>
<evidence type="ECO:0000313" key="6">
    <source>
        <dbReference type="EMBL" id="QHT69001.1"/>
    </source>
</evidence>
<evidence type="ECO:0000313" key="7">
    <source>
        <dbReference type="Proteomes" id="UP000480178"/>
    </source>
</evidence>
<dbReference type="SUPFAM" id="SSF51445">
    <property type="entry name" value="(Trans)glycosidases"/>
    <property type="match status" value="1"/>
</dbReference>
<accession>A0A6C0GLN9</accession>
<dbReference type="GO" id="GO:0005975">
    <property type="term" value="P:carbohydrate metabolic process"/>
    <property type="evidence" value="ECO:0007669"/>
    <property type="project" value="InterPro"/>
</dbReference>
<evidence type="ECO:0000256" key="3">
    <source>
        <dbReference type="ARBA" id="ARBA00023295"/>
    </source>
</evidence>
<dbReference type="Gene3D" id="3.20.20.80">
    <property type="entry name" value="Glycosidases"/>
    <property type="match status" value="1"/>
</dbReference>
<dbReference type="InterPro" id="IPR017853">
    <property type="entry name" value="GH"/>
</dbReference>
<dbReference type="KEGG" id="rhoz:GXP67_21280"/>
<dbReference type="Pfam" id="PF00041">
    <property type="entry name" value="fn3"/>
    <property type="match status" value="1"/>
</dbReference>
<reference evidence="6 7" key="1">
    <citation type="submission" date="2020-01" db="EMBL/GenBank/DDBJ databases">
        <authorList>
            <person name="Kim M.K."/>
        </authorList>
    </citation>
    <scope>NUCLEOTIDE SEQUENCE [LARGE SCALE GENOMIC DNA]</scope>
    <source>
        <strain evidence="6 7">172606-1</strain>
    </source>
</reference>
<dbReference type="Proteomes" id="UP000480178">
    <property type="component" value="Chromosome"/>
</dbReference>
<gene>
    <name evidence="6" type="ORF">GXP67_21280</name>
</gene>
<dbReference type="SUPFAM" id="SSF49265">
    <property type="entry name" value="Fibronectin type III"/>
    <property type="match status" value="2"/>
</dbReference>
<sequence length="986" mass="111143">MVTPYKWNASKALFIFSCWMLLQTIHPALAQQQTGEIRLSLNGKWAFKTDPNQVGEEEKWFAESYTAPGWESMEVPGNWDTHNEYAHFSGKGWYRKTVEVPSNWQGNTIQLHFEAVYHDSKVWLNGKLLGESHSGFFPFSFDVTNDVKLGAKNTIVVCADNTFRRGAIWNWGGIRRPVHFIATNPVRIEQAHIVSNPDLAKGTAALTVKVMLRNDTEQPQEVTCNVAISSTKAGLKNLPLTATLPSKSSKEYVLTTTLSRSQTHLWHFDDPYLYNLEVRLNQKGQVLHKKHDRFGIRKVEIDGITFKLNGEPVRLMGYNWVPDDRTTGNTLPEWRYKEDIDLMKKAGANMTRLSHLPLPNEILDYIDEKGILLYSEIPLWGQDALVDPDNPLPKEWLKNLVNLQFNHPSIIGWCVGNEIGFIHQNPKVMEYVQSAVNYVKNDLDDSRMAVYVSHSADSQVKDKNAPQGAGAYKDVSTVKSTAPHPQALDPTQYSEMVLLNKYGGLGKNADKAHELHPGKPLFYSEIGYNLTNENLNLGVLEAKKMIDDIRGRDYLIGASLWTFNDYRSLWQAHAAWNTAATGNRAWGIVNVFRQPKRAYDAFKREFAPIRSIKVSPVKEAKPGETVRTTVTIQPRGKLDLPAYTLRNYQLVWEVKDRQGKCTESGMATLPQIKPGDKALTQTIQWKMPQENPGQIKFSLLSPTHYNVYDTIVYLQKPAAPEIKAVITGESGVRIVFEKNSTAAYYIVKYGKNDFAATSDTTINHYIDIKKLEKGESYHFQVIGLNDLGLGTPSKTITITPDSDLLPPVIWHAEAADSSLFIGYGYENYDYLYEIRYGTTSDTTQWKSLKVITKGVCRIPNVENGKPYYFQMRRTVQQYVTSKWSEMHTVIPDGKLPPKSPVITGVARKGSQAVIAFMPVPKATAYLVSYQENGKEQSWQISGSNLEYLRIDGLQPSHSYTFRLSAINVYGSSAASEAITSTAVAQK</sequence>
<dbReference type="InterPro" id="IPR003961">
    <property type="entry name" value="FN3_dom"/>
</dbReference>
<dbReference type="EMBL" id="CP048222">
    <property type="protein sequence ID" value="QHT69001.1"/>
    <property type="molecule type" value="Genomic_DNA"/>
</dbReference>
<evidence type="ECO:0000256" key="2">
    <source>
        <dbReference type="ARBA" id="ARBA00022801"/>
    </source>
</evidence>
<dbReference type="Gene3D" id="2.60.120.260">
    <property type="entry name" value="Galactose-binding domain-like"/>
    <property type="match status" value="1"/>
</dbReference>
<dbReference type="InterPro" id="IPR051913">
    <property type="entry name" value="GH2_Domain-Containing"/>
</dbReference>
<protein>
    <recommendedName>
        <fullName evidence="5">Fibronectin type-III domain-containing protein</fullName>
    </recommendedName>
</protein>
<dbReference type="RefSeq" id="WP_162444996.1">
    <property type="nucleotide sequence ID" value="NZ_CP048222.1"/>
</dbReference>
<dbReference type="PANTHER" id="PTHR42732">
    <property type="entry name" value="BETA-GALACTOSIDASE"/>
    <property type="match status" value="1"/>
</dbReference>
<keyword evidence="4" id="KW-0732">Signal</keyword>